<keyword evidence="3" id="KW-1185">Reference proteome</keyword>
<name>A0A8S3VLE6_MYTED</name>
<sequence>MRQQAASVYFYGILLIFCILIVQSISQTISPGRTEKWENLMNGVLQNCVLETVDTNIATKVDKMAVDGAKVIYIDFNLYNFNESLIIQDQGSVYNPVSWVMTTGRHGQSLLLLRPQYEVFSLRSLSLGTERIEVSVKQTPMNCLADYNATVVSDALGEFLLHKFKTPSRNTSVSVETLKETDHICNLHIVPKNGKAIFHYMCCHKTLSGHTECQQLKSDKYLAVLFVCIFIVNFFAVMFSPLLVPSKCYQKKFETTSYEHKLRKPVILTVRKTSAKSKEQYSFPVSYFEEMTEFKKTVESMGTDITYIVTVSKINIVTEMARLMPSNRVPVGLFESLYKALIDCEVRKKRSMEGCCESNIFGSCKPFNREYPWYKILKLIMHFLLYVLVGMIWFVRLYVYFKFEQSERLDRQNAASQLEYLTFNKFLNGYLVDKMRDEVEKISMQSHEDQRNTAFQVSLDAFGDEYGISATNQMFATLAGGFLPYILRWVLFKDPEPVTVDPNNLSFKSKFRRKIKEYKQLWEVSDIIVDRFKTKETEDDNEVKITAAATDDENISQDEVIVLEENNSKDDTIMLEEINATVKDNTVRTVDLLIYDNFTV</sequence>
<proteinExistence type="predicted"/>
<reference evidence="2" key="1">
    <citation type="submission" date="2021-03" db="EMBL/GenBank/DDBJ databases">
        <authorList>
            <person name="Bekaert M."/>
        </authorList>
    </citation>
    <scope>NUCLEOTIDE SEQUENCE</scope>
</reference>
<dbReference type="Proteomes" id="UP000683360">
    <property type="component" value="Unassembled WGS sequence"/>
</dbReference>
<organism evidence="2 3">
    <name type="scientific">Mytilus edulis</name>
    <name type="common">Blue mussel</name>
    <dbReference type="NCBI Taxonomy" id="6550"/>
    <lineage>
        <taxon>Eukaryota</taxon>
        <taxon>Metazoa</taxon>
        <taxon>Spiralia</taxon>
        <taxon>Lophotrochozoa</taxon>
        <taxon>Mollusca</taxon>
        <taxon>Bivalvia</taxon>
        <taxon>Autobranchia</taxon>
        <taxon>Pteriomorphia</taxon>
        <taxon>Mytilida</taxon>
        <taxon>Mytiloidea</taxon>
        <taxon>Mytilidae</taxon>
        <taxon>Mytilinae</taxon>
        <taxon>Mytilus</taxon>
    </lineage>
</organism>
<dbReference type="AlphaFoldDB" id="A0A8S3VLE6"/>
<keyword evidence="1" id="KW-1133">Transmembrane helix</keyword>
<evidence type="ECO:0000313" key="2">
    <source>
        <dbReference type="EMBL" id="CAG2255880.1"/>
    </source>
</evidence>
<feature type="transmembrane region" description="Helical" evidence="1">
    <location>
        <begin position="379"/>
        <end position="401"/>
    </location>
</feature>
<accession>A0A8S3VLE6</accession>
<gene>
    <name evidence="2" type="ORF">MEDL_67275</name>
</gene>
<evidence type="ECO:0000313" key="3">
    <source>
        <dbReference type="Proteomes" id="UP000683360"/>
    </source>
</evidence>
<dbReference type="EMBL" id="CAJPWZ010003288">
    <property type="protein sequence ID" value="CAG2255880.1"/>
    <property type="molecule type" value="Genomic_DNA"/>
</dbReference>
<protein>
    <submittedName>
        <fullName evidence="2">Uncharacterized protein</fullName>
    </submittedName>
</protein>
<feature type="transmembrane region" description="Helical" evidence="1">
    <location>
        <begin position="221"/>
        <end position="244"/>
    </location>
</feature>
<dbReference type="OrthoDB" id="6112511at2759"/>
<comment type="caution">
    <text evidence="2">The sequence shown here is derived from an EMBL/GenBank/DDBJ whole genome shotgun (WGS) entry which is preliminary data.</text>
</comment>
<keyword evidence="1" id="KW-0812">Transmembrane</keyword>
<keyword evidence="1" id="KW-0472">Membrane</keyword>
<evidence type="ECO:0000256" key="1">
    <source>
        <dbReference type="SAM" id="Phobius"/>
    </source>
</evidence>
<feature type="transmembrane region" description="Helical" evidence="1">
    <location>
        <begin position="7"/>
        <end position="26"/>
    </location>
</feature>